<organism evidence="1">
    <name type="scientific">Gibberella zeae</name>
    <name type="common">Wheat head blight fungus</name>
    <name type="synonym">Fusarium graminearum</name>
    <dbReference type="NCBI Taxonomy" id="5518"/>
    <lineage>
        <taxon>Eukaryota</taxon>
        <taxon>Fungi</taxon>
        <taxon>Dikarya</taxon>
        <taxon>Ascomycota</taxon>
        <taxon>Pezizomycotina</taxon>
        <taxon>Sordariomycetes</taxon>
        <taxon>Hypocreomycetidae</taxon>
        <taxon>Hypocreales</taxon>
        <taxon>Nectriaceae</taxon>
        <taxon>Fusarium</taxon>
    </lineage>
</organism>
<dbReference type="AlphaFoldDB" id="A0A4E9EMX5"/>
<reference evidence="1" key="1">
    <citation type="submission" date="2019-04" db="EMBL/GenBank/DDBJ databases">
        <authorList>
            <person name="Melise S."/>
            <person name="Noan J."/>
            <person name="Okalmin O."/>
        </authorList>
    </citation>
    <scope>NUCLEOTIDE SEQUENCE</scope>
    <source>
        <strain evidence="1">FN9</strain>
    </source>
</reference>
<sequence length="86" mass="9704">MYDPPDPVQSSQPRKSPLIQIQVCKVRPQRERVVGSDPFKVRVGKAQWSIEPSHPESHMPIPLMEAEEGSQCLKPSAMRAQFVPVK</sequence>
<accession>A0A4E9EMX5</accession>
<proteinExistence type="predicted"/>
<dbReference type="EMBL" id="CAAKMV010000207">
    <property type="protein sequence ID" value="VIO64645.1"/>
    <property type="molecule type" value="Genomic_DNA"/>
</dbReference>
<gene>
    <name evidence="1" type="ORF">FUG_LOCUS580617</name>
</gene>
<evidence type="ECO:0000313" key="1">
    <source>
        <dbReference type="EMBL" id="VIO64645.1"/>
    </source>
</evidence>
<name>A0A4E9EMX5_GIBZA</name>
<protein>
    <submittedName>
        <fullName evidence="1">Uncharacterized protein</fullName>
    </submittedName>
</protein>